<evidence type="ECO:0000313" key="1">
    <source>
        <dbReference type="EMBL" id="QQP50302.1"/>
    </source>
</evidence>
<proteinExistence type="predicted"/>
<accession>A0A7T8HI35</accession>
<evidence type="ECO:0000313" key="2">
    <source>
        <dbReference type="Proteomes" id="UP000595437"/>
    </source>
</evidence>
<name>A0A7T8HI35_CALRO</name>
<dbReference type="Proteomes" id="UP000595437">
    <property type="component" value="Chromosome 7"/>
</dbReference>
<gene>
    <name evidence="1" type="ORF">FKW44_011259</name>
</gene>
<protein>
    <submittedName>
        <fullName evidence="1">Uncharacterized protein</fullName>
    </submittedName>
</protein>
<organism evidence="1 2">
    <name type="scientific">Caligus rogercresseyi</name>
    <name type="common">Sea louse</name>
    <dbReference type="NCBI Taxonomy" id="217165"/>
    <lineage>
        <taxon>Eukaryota</taxon>
        <taxon>Metazoa</taxon>
        <taxon>Ecdysozoa</taxon>
        <taxon>Arthropoda</taxon>
        <taxon>Crustacea</taxon>
        <taxon>Multicrustacea</taxon>
        <taxon>Hexanauplia</taxon>
        <taxon>Copepoda</taxon>
        <taxon>Siphonostomatoida</taxon>
        <taxon>Caligidae</taxon>
        <taxon>Caligus</taxon>
    </lineage>
</organism>
<sequence length="94" mass="10394">MVVEKLLNKSDDYVVTVGLGDTTKATGHKLYDVKADHITISVAGKSRKSMTTGYTENVSHFGDDSAALYEFKLKYLALLADSDVEDIKSSIEFW</sequence>
<dbReference type="AlphaFoldDB" id="A0A7T8HI35"/>
<feature type="non-terminal residue" evidence="1">
    <location>
        <position position="94"/>
    </location>
</feature>
<dbReference type="OrthoDB" id="10156538at2759"/>
<dbReference type="EMBL" id="CP045896">
    <property type="protein sequence ID" value="QQP50302.1"/>
    <property type="molecule type" value="Genomic_DNA"/>
</dbReference>
<reference evidence="2" key="1">
    <citation type="submission" date="2021-01" db="EMBL/GenBank/DDBJ databases">
        <title>Caligus Genome Assembly.</title>
        <authorList>
            <person name="Gallardo-Escarate C."/>
        </authorList>
    </citation>
    <scope>NUCLEOTIDE SEQUENCE [LARGE SCALE GENOMIC DNA]</scope>
</reference>
<keyword evidence="2" id="KW-1185">Reference proteome</keyword>